<accession>A0ABU5DFS1</accession>
<evidence type="ECO:0000256" key="2">
    <source>
        <dbReference type="ARBA" id="ARBA00022448"/>
    </source>
</evidence>
<dbReference type="CDD" id="cd06261">
    <property type="entry name" value="TM_PBP2"/>
    <property type="match status" value="1"/>
</dbReference>
<sequence>MMVKDNNDARAAWLFLAPVLVLVTLFTLLPVLYALYASVHKIDIVSGRSTWAGLANAQYLLDDPKFWAACRNTIRYVAIVVPAQTLLALALACVLNGKVRFKRGFVTLLFLPTLTSSAAMTMIFMWLFNNNGIVSQAIHNHFGITIRFLSDPAWALPIIMLMNVFSTVPNFMVVYLAGLQQIPQQLYEAMTLDGAGPVSRHWHISVPHLMPITFYVATMGLIGCFQVFDQAFILSRGDGGPENSTLTFTLLIYHFAFRTYNTMGLACALAVVLAIVILLATLLLKRLMPAQGVDA</sequence>
<feature type="transmembrane region" description="Helical" evidence="7">
    <location>
        <begin position="74"/>
        <end position="95"/>
    </location>
</feature>
<organism evidence="9 10">
    <name type="scientific">Roseateles agri</name>
    <dbReference type="NCBI Taxonomy" id="3098619"/>
    <lineage>
        <taxon>Bacteria</taxon>
        <taxon>Pseudomonadati</taxon>
        <taxon>Pseudomonadota</taxon>
        <taxon>Betaproteobacteria</taxon>
        <taxon>Burkholderiales</taxon>
        <taxon>Sphaerotilaceae</taxon>
        <taxon>Roseateles</taxon>
    </lineage>
</organism>
<dbReference type="InterPro" id="IPR035906">
    <property type="entry name" value="MetI-like_sf"/>
</dbReference>
<evidence type="ECO:0000256" key="5">
    <source>
        <dbReference type="ARBA" id="ARBA00022989"/>
    </source>
</evidence>
<name>A0ABU5DFS1_9BURK</name>
<dbReference type="InterPro" id="IPR051393">
    <property type="entry name" value="ABC_transporter_permease"/>
</dbReference>
<evidence type="ECO:0000256" key="7">
    <source>
        <dbReference type="RuleBase" id="RU363032"/>
    </source>
</evidence>
<dbReference type="Pfam" id="PF00528">
    <property type="entry name" value="BPD_transp_1"/>
    <property type="match status" value="1"/>
</dbReference>
<keyword evidence="3" id="KW-1003">Cell membrane</keyword>
<dbReference type="EMBL" id="JAXCLA010000003">
    <property type="protein sequence ID" value="MDY0745132.1"/>
    <property type="molecule type" value="Genomic_DNA"/>
</dbReference>
<dbReference type="Proteomes" id="UP001285263">
    <property type="component" value="Unassembled WGS sequence"/>
</dbReference>
<keyword evidence="4 7" id="KW-0812">Transmembrane</keyword>
<evidence type="ECO:0000313" key="9">
    <source>
        <dbReference type="EMBL" id="MDY0745132.1"/>
    </source>
</evidence>
<dbReference type="SUPFAM" id="SSF161098">
    <property type="entry name" value="MetI-like"/>
    <property type="match status" value="1"/>
</dbReference>
<evidence type="ECO:0000256" key="6">
    <source>
        <dbReference type="ARBA" id="ARBA00023136"/>
    </source>
</evidence>
<proteinExistence type="inferred from homology"/>
<gene>
    <name evidence="9" type="ORF">SNE35_11460</name>
</gene>
<dbReference type="RefSeq" id="WP_320423032.1">
    <property type="nucleotide sequence ID" value="NZ_JAXCLA010000003.1"/>
</dbReference>
<keyword evidence="2 7" id="KW-0813">Transport</keyword>
<dbReference type="PANTHER" id="PTHR30193:SF37">
    <property type="entry name" value="INNER MEMBRANE ABC TRANSPORTER PERMEASE PROTEIN YCJO"/>
    <property type="match status" value="1"/>
</dbReference>
<comment type="similarity">
    <text evidence="7">Belongs to the binding-protein-dependent transport system permease family.</text>
</comment>
<dbReference type="PROSITE" id="PS50928">
    <property type="entry name" value="ABC_TM1"/>
    <property type="match status" value="1"/>
</dbReference>
<feature type="domain" description="ABC transmembrane type-1" evidence="8">
    <location>
        <begin position="70"/>
        <end position="284"/>
    </location>
</feature>
<keyword evidence="10" id="KW-1185">Reference proteome</keyword>
<feature type="transmembrane region" description="Helical" evidence="7">
    <location>
        <begin position="154"/>
        <end position="177"/>
    </location>
</feature>
<evidence type="ECO:0000256" key="1">
    <source>
        <dbReference type="ARBA" id="ARBA00004651"/>
    </source>
</evidence>
<dbReference type="PANTHER" id="PTHR30193">
    <property type="entry name" value="ABC TRANSPORTER PERMEASE PROTEIN"/>
    <property type="match status" value="1"/>
</dbReference>
<feature type="transmembrane region" description="Helical" evidence="7">
    <location>
        <begin position="209"/>
        <end position="228"/>
    </location>
</feature>
<keyword evidence="5 7" id="KW-1133">Transmembrane helix</keyword>
<reference evidence="9 10" key="1">
    <citation type="submission" date="2023-11" db="EMBL/GenBank/DDBJ databases">
        <title>Paucibacter sp. nov., isolated from fresh soil in Korea.</title>
        <authorList>
            <person name="Le N.T.T."/>
        </authorList>
    </citation>
    <scope>NUCLEOTIDE SEQUENCE [LARGE SCALE GENOMIC DNA]</scope>
    <source>
        <strain evidence="9 10">R3-3</strain>
    </source>
</reference>
<evidence type="ECO:0000256" key="3">
    <source>
        <dbReference type="ARBA" id="ARBA00022475"/>
    </source>
</evidence>
<comment type="subcellular location">
    <subcellularLocation>
        <location evidence="1 7">Cell membrane</location>
        <topology evidence="1 7">Multi-pass membrane protein</topology>
    </subcellularLocation>
</comment>
<dbReference type="InterPro" id="IPR000515">
    <property type="entry name" value="MetI-like"/>
</dbReference>
<evidence type="ECO:0000256" key="4">
    <source>
        <dbReference type="ARBA" id="ARBA00022692"/>
    </source>
</evidence>
<feature type="transmembrane region" description="Helical" evidence="7">
    <location>
        <begin position="263"/>
        <end position="284"/>
    </location>
</feature>
<comment type="caution">
    <text evidence="9">The sequence shown here is derived from an EMBL/GenBank/DDBJ whole genome shotgun (WGS) entry which is preliminary data.</text>
</comment>
<evidence type="ECO:0000259" key="8">
    <source>
        <dbReference type="PROSITE" id="PS50928"/>
    </source>
</evidence>
<protein>
    <submittedName>
        <fullName evidence="9">Sugar ABC transporter permease</fullName>
    </submittedName>
</protein>
<keyword evidence="6 7" id="KW-0472">Membrane</keyword>
<feature type="transmembrane region" description="Helical" evidence="7">
    <location>
        <begin position="12"/>
        <end position="36"/>
    </location>
</feature>
<feature type="transmembrane region" description="Helical" evidence="7">
    <location>
        <begin position="107"/>
        <end position="128"/>
    </location>
</feature>
<evidence type="ECO:0000313" key="10">
    <source>
        <dbReference type="Proteomes" id="UP001285263"/>
    </source>
</evidence>
<dbReference type="Gene3D" id="1.10.3720.10">
    <property type="entry name" value="MetI-like"/>
    <property type="match status" value="1"/>
</dbReference>